<reference evidence="18 19" key="1">
    <citation type="journal article" date="2003" name="Proc. Natl. Acad. Sci. U.S.A.">
        <title>Complete genome sequence of the Q-fever pathogen, Coxiella burnetii.</title>
        <authorList>
            <person name="Seshadri R."/>
            <person name="Paulsen I.T."/>
            <person name="Eisen J.A."/>
            <person name="Read T.D."/>
            <person name="Nelson K.E."/>
            <person name="Nelson W.C."/>
            <person name="Ward N.L."/>
            <person name="Tettelin H."/>
            <person name="Davidsen T.M."/>
            <person name="Beanan M.J."/>
            <person name="Deboy R.T."/>
            <person name="Daugherty S.C."/>
            <person name="Brinkac L.M."/>
            <person name="Madupu R."/>
            <person name="Dodson R.J."/>
            <person name="Khouri H.M."/>
            <person name="Lee K.H."/>
            <person name="Carty H.A."/>
            <person name="Scanlan D."/>
            <person name="Heinzen R.A."/>
            <person name="Thompson H.A."/>
            <person name="Samuel J.E."/>
            <person name="Fraser C.M."/>
            <person name="Heidelberg J.F."/>
        </authorList>
    </citation>
    <scope>NUCLEOTIDE SEQUENCE [LARGE SCALE GENOMIC DNA]</scope>
    <source>
        <strain evidence="19">RSA 493 / Nine Mile phase I</strain>
    </source>
</reference>
<evidence type="ECO:0000313" key="18">
    <source>
        <dbReference type="EMBL" id="ACI15270.1"/>
    </source>
</evidence>
<dbReference type="GO" id="GO:0015078">
    <property type="term" value="F:proton transmembrane transporter activity"/>
    <property type="evidence" value="ECO:0000318"/>
    <property type="project" value="GO_Central"/>
</dbReference>
<keyword evidence="5" id="KW-0813">Transport</keyword>
<evidence type="ECO:0000256" key="9">
    <source>
        <dbReference type="ARBA" id="ARBA00022989"/>
    </source>
</evidence>
<evidence type="ECO:0000256" key="2">
    <source>
        <dbReference type="ARBA" id="ARBA00008079"/>
    </source>
</evidence>
<organism evidence="18 19">
    <name type="scientific">Coxiella burnetii (strain RSA 493 / Nine Mile phase I)</name>
    <dbReference type="NCBI Taxonomy" id="227377"/>
    <lineage>
        <taxon>Bacteria</taxon>
        <taxon>Pseudomonadati</taxon>
        <taxon>Pseudomonadota</taxon>
        <taxon>Gammaproteobacteria</taxon>
        <taxon>Legionellales</taxon>
        <taxon>Coxiellaceae</taxon>
        <taxon>Coxiella</taxon>
    </lineage>
</organism>
<dbReference type="InterPro" id="IPR014210">
    <property type="entry name" value="Cyt_o_ubiqinol_oxidase_su4"/>
</dbReference>
<keyword evidence="11 17" id="KW-0472">Membrane</keyword>
<keyword evidence="7 17" id="KW-0812">Transmembrane</keyword>
<dbReference type="GO" id="GO:0009319">
    <property type="term" value="C:cytochrome o ubiquinol oxidase complex"/>
    <property type="evidence" value="ECO:0000318"/>
    <property type="project" value="GO_Central"/>
</dbReference>
<comment type="subunit">
    <text evidence="3">Heterooctamer of two A chains, two B chains, two C chains and two D chains.</text>
</comment>
<evidence type="ECO:0000313" key="19">
    <source>
        <dbReference type="Proteomes" id="UP000002671"/>
    </source>
</evidence>
<dbReference type="RefSeq" id="WP_010957966.1">
    <property type="nucleotide sequence ID" value="NC_002971.4"/>
</dbReference>
<dbReference type="GO" id="GO:0015990">
    <property type="term" value="P:electron transport coupled proton transport"/>
    <property type="evidence" value="ECO:0000318"/>
    <property type="project" value="GO_Central"/>
</dbReference>
<dbReference type="OrthoDB" id="2375888at2"/>
<comment type="function">
    <text evidence="12">Cytochrome bo(3) ubiquinol terminal oxidase is the component of the aerobic respiratory chain of E.coli that predominates when cells are grown at high aeration. Has proton pump activity across the membrane in addition to electron transfer, pumping 2 protons/electron.</text>
</comment>
<evidence type="ECO:0000256" key="16">
    <source>
        <dbReference type="ARBA" id="ARBA00032185"/>
    </source>
</evidence>
<keyword evidence="19" id="KW-1185">Reference proteome</keyword>
<dbReference type="PANTHER" id="PTHR36835">
    <property type="entry name" value="CYTOCHROME BO(3) UBIQUINOL OXIDASE SUBUNIT 4"/>
    <property type="match status" value="1"/>
</dbReference>
<accession>B5QSA6</accession>
<evidence type="ECO:0000256" key="10">
    <source>
        <dbReference type="ARBA" id="ARBA00023002"/>
    </source>
</evidence>
<evidence type="ECO:0000256" key="1">
    <source>
        <dbReference type="ARBA" id="ARBA00004651"/>
    </source>
</evidence>
<sequence>MSAILSEESYGTGKKKLSIYIVGMILCVILTLVSFMTVMYSAFPPTTLVAIIFVSALIQFIVQVVCFLRLNAKNEQSRMNLMSFIFTIVILFVLIGGSLWIMWSLHYRMMH</sequence>
<dbReference type="GO" id="GO:0009486">
    <property type="term" value="F:cytochrome bo3 ubiquinol oxidase activity"/>
    <property type="evidence" value="ECO:0000318"/>
    <property type="project" value="GO_Central"/>
</dbReference>
<comment type="similarity">
    <text evidence="2">Belongs to the cytochrome c oxidase bacterial subunit 4 family.</text>
</comment>
<dbReference type="GO" id="GO:0005886">
    <property type="term" value="C:plasma membrane"/>
    <property type="evidence" value="ECO:0000318"/>
    <property type="project" value="GO_Central"/>
</dbReference>
<keyword evidence="10" id="KW-0560">Oxidoreductase</keyword>
<evidence type="ECO:0000256" key="8">
    <source>
        <dbReference type="ARBA" id="ARBA00022982"/>
    </source>
</evidence>
<evidence type="ECO:0000256" key="7">
    <source>
        <dbReference type="ARBA" id="ARBA00022692"/>
    </source>
</evidence>
<dbReference type="AlphaFoldDB" id="B5QSA6"/>
<comment type="subcellular location">
    <subcellularLocation>
        <location evidence="1">Cell membrane</location>
        <topology evidence="1">Multi-pass membrane protein</topology>
    </subcellularLocation>
</comment>
<keyword evidence="8" id="KW-0249">Electron transport</keyword>
<evidence type="ECO:0000256" key="11">
    <source>
        <dbReference type="ARBA" id="ARBA00023136"/>
    </source>
</evidence>
<reference evidence="18 19" key="2">
    <citation type="journal article" date="2009" name="Infect. Immun.">
        <title>Comparative genomics reveal extensive transposon-mediated genomic plasticity and diversity among potential effector proteins within the genus Coxiella.</title>
        <authorList>
            <person name="Beare P.A."/>
            <person name="Unsworth N."/>
            <person name="Andoh M."/>
            <person name="Voth D.E."/>
            <person name="Omsland A."/>
            <person name="Gilk S.D."/>
            <person name="Williams K.P."/>
            <person name="Sobral B.W."/>
            <person name="Kupko J.J.III."/>
            <person name="Porcella S.F."/>
            <person name="Samuel J.E."/>
            <person name="Heinzen R.A."/>
        </authorList>
    </citation>
    <scope>NUCLEOTIDE SEQUENCE [LARGE SCALE GENOMIC DNA]</scope>
    <source>
        <strain evidence="19">RSA 493 / Nine Mile phase I</strain>
    </source>
</reference>
<dbReference type="eggNOG" id="COG3125">
    <property type="taxonomic scope" value="Bacteria"/>
</dbReference>
<dbReference type="HOGENOM" id="CLU_140945_1_1_6"/>
<dbReference type="InterPro" id="IPR050968">
    <property type="entry name" value="Cytochrome_c_oxidase_bac_sub4"/>
</dbReference>
<dbReference type="Proteomes" id="UP000002671">
    <property type="component" value="Chromosome"/>
</dbReference>
<dbReference type="EMBL" id="AE016828">
    <property type="protein sequence ID" value="ACI15270.1"/>
    <property type="molecule type" value="Genomic_DNA"/>
</dbReference>
<dbReference type="Pfam" id="PF03626">
    <property type="entry name" value="COX4_pro"/>
    <property type="match status" value="1"/>
</dbReference>
<dbReference type="NCBIfam" id="TIGR02847">
    <property type="entry name" value="CyoD"/>
    <property type="match status" value="1"/>
</dbReference>
<evidence type="ECO:0000256" key="15">
    <source>
        <dbReference type="ARBA" id="ARBA00031887"/>
    </source>
</evidence>
<keyword evidence="6" id="KW-1003">Cell membrane</keyword>
<dbReference type="RefSeq" id="YP_002332979.1">
    <property type="nucleotide sequence ID" value="NC_002971.4"/>
</dbReference>
<evidence type="ECO:0000256" key="14">
    <source>
        <dbReference type="ARBA" id="ARBA00030211"/>
    </source>
</evidence>
<feature type="transmembrane region" description="Helical" evidence="17">
    <location>
        <begin position="82"/>
        <end position="103"/>
    </location>
</feature>
<gene>
    <name evidence="18" type="primary">cyoD</name>
    <name evidence="18" type="ORF">CBU_1035d</name>
</gene>
<feature type="transmembrane region" description="Helical" evidence="17">
    <location>
        <begin position="48"/>
        <end position="70"/>
    </location>
</feature>
<dbReference type="PANTHER" id="PTHR36835:SF1">
    <property type="entry name" value="CYTOCHROME BO(3) UBIQUINOL OXIDASE SUBUNIT 4"/>
    <property type="match status" value="1"/>
</dbReference>
<dbReference type="InterPro" id="IPR005171">
    <property type="entry name" value="Cyt_c_oxidase_su4_prok"/>
</dbReference>
<evidence type="ECO:0000256" key="12">
    <source>
        <dbReference type="ARBA" id="ARBA00025694"/>
    </source>
</evidence>
<proteinExistence type="inferred from homology"/>
<name>B5QSA6_COXBU</name>
<evidence type="ECO:0000256" key="4">
    <source>
        <dbReference type="ARBA" id="ARBA00014689"/>
    </source>
</evidence>
<protein>
    <recommendedName>
        <fullName evidence="4">Cytochrome bo(3) ubiquinol oxidase subunit 4</fullName>
    </recommendedName>
    <alternativeName>
        <fullName evidence="16">Cytochrome o ubiquinol oxidase subunit 4</fullName>
    </alternativeName>
    <alternativeName>
        <fullName evidence="13">Oxidase bo(3) subunit 4</fullName>
    </alternativeName>
    <alternativeName>
        <fullName evidence="14">Ubiquinol oxidase polypeptide IV</fullName>
    </alternativeName>
    <alternativeName>
        <fullName evidence="15">Ubiquinol oxidase subunit 4</fullName>
    </alternativeName>
</protein>
<evidence type="ECO:0000256" key="17">
    <source>
        <dbReference type="SAM" id="Phobius"/>
    </source>
</evidence>
<dbReference type="GeneID" id="7065873"/>
<dbReference type="GO" id="GO:0019646">
    <property type="term" value="P:aerobic electron transport chain"/>
    <property type="evidence" value="ECO:0000318"/>
    <property type="project" value="GO_Central"/>
</dbReference>
<evidence type="ECO:0000256" key="3">
    <source>
        <dbReference type="ARBA" id="ARBA00011700"/>
    </source>
</evidence>
<dbReference type="KEGG" id="cbu:CBU_1035d"/>
<evidence type="ECO:0000256" key="13">
    <source>
        <dbReference type="ARBA" id="ARBA00030071"/>
    </source>
</evidence>
<dbReference type="STRING" id="227377.CBU_1035d"/>
<evidence type="ECO:0000256" key="5">
    <source>
        <dbReference type="ARBA" id="ARBA00022448"/>
    </source>
</evidence>
<keyword evidence="9 17" id="KW-1133">Transmembrane helix</keyword>
<dbReference type="EnsemblBacteria" id="ACI15270">
    <property type="protein sequence ID" value="ACI15270"/>
    <property type="gene ID" value="CBU_1035d"/>
</dbReference>
<feature type="transmembrane region" description="Helical" evidence="17">
    <location>
        <begin position="20"/>
        <end position="42"/>
    </location>
</feature>
<evidence type="ECO:0000256" key="6">
    <source>
        <dbReference type="ARBA" id="ARBA00022475"/>
    </source>
</evidence>